<sequence length="644" mass="69372">MKAMLRYDACCSLQFCRNSIVKRVAVKTNASRVWSWDNERSEWLLREQNLMRELAATRSQVDKLLEQQQMLLNVILQPMSSSSSSASVANNIVPPGVLSLGAATVVSNISNTLNVSNETAHACTTGISHGSAHISSFPSGSDSQGYEDNLGLQQLFREWGVVAGESTVDSAAAMLITDALKEAAGNSTMSEFTPGQEGQYESNTSVARATSKAAINGFPPKLAPGEDDIYWMGRLHVALLACGCCSWNEEMESRCYGELTQEAVVSFQASQNLPESGVVDIPTWEALFKQVPKMAEDILRDIREGKVPNTGTLPPLNPSSAAEMLRAQVETLERILEVSQAAGEAHGEELIECDDGKSNDQQDSSLDTMGQLTNKQALNGLPPPLAPGEDDIYWMGRLHEALLACGFGCGDDDTESWYFGDHTREAVLTFQASEQLIETGVADSATWQALLTHVPSLAEDILQDIREGKVPKDGILCPEGASPHSVTDLVWIVASKQAVNAPSGSIGGFSTSRGASQSWPVVQEGDGGKDVRTLQACLEDLGFYCGEEDMRWWMFGDTTRNSLMAFQASAGLPQSGVCEESTWKALLGPHAIPEDLHDAAMSVVSALQGAGDSESEAQGFSDDLTLPGGRGVWLLGEQRWEKSP</sequence>
<dbReference type="InterPro" id="IPR036365">
    <property type="entry name" value="PGBD-like_sf"/>
</dbReference>
<feature type="domain" description="Peptidoglycan binding-like" evidence="1">
    <location>
        <begin position="256"/>
        <end position="287"/>
    </location>
</feature>
<gene>
    <name evidence="2" type="ORF">CEUSTIGMA_g3442.t1</name>
</gene>
<comment type="caution">
    <text evidence="2">The sequence shown here is derived from an EMBL/GenBank/DDBJ whole genome shotgun (WGS) entry which is preliminary data.</text>
</comment>
<dbReference type="SUPFAM" id="SSF47090">
    <property type="entry name" value="PGBD-like"/>
    <property type="match status" value="3"/>
</dbReference>
<proteinExistence type="predicted"/>
<accession>A0A250WZ74</accession>
<dbReference type="OrthoDB" id="1001489at2759"/>
<dbReference type="InterPro" id="IPR036366">
    <property type="entry name" value="PGBDSf"/>
</dbReference>
<dbReference type="Pfam" id="PF01471">
    <property type="entry name" value="PG_binding_1"/>
    <property type="match status" value="3"/>
</dbReference>
<protein>
    <recommendedName>
        <fullName evidence="1">Peptidoglycan binding-like domain-containing protein</fullName>
    </recommendedName>
</protein>
<feature type="domain" description="Peptidoglycan binding-like" evidence="1">
    <location>
        <begin position="400"/>
        <end position="450"/>
    </location>
</feature>
<evidence type="ECO:0000313" key="2">
    <source>
        <dbReference type="EMBL" id="GAX75999.1"/>
    </source>
</evidence>
<feature type="domain" description="Peptidoglycan binding-like" evidence="1">
    <location>
        <begin position="528"/>
        <end position="586"/>
    </location>
</feature>
<evidence type="ECO:0000313" key="3">
    <source>
        <dbReference type="Proteomes" id="UP000232323"/>
    </source>
</evidence>
<name>A0A250WZ74_9CHLO</name>
<evidence type="ECO:0000259" key="1">
    <source>
        <dbReference type="Pfam" id="PF01471"/>
    </source>
</evidence>
<dbReference type="InterPro" id="IPR002477">
    <property type="entry name" value="Peptidoglycan-bd-like"/>
</dbReference>
<dbReference type="Gene3D" id="1.10.101.10">
    <property type="entry name" value="PGBD-like superfamily/PGBD"/>
    <property type="match status" value="3"/>
</dbReference>
<organism evidence="2 3">
    <name type="scientific">Chlamydomonas eustigma</name>
    <dbReference type="NCBI Taxonomy" id="1157962"/>
    <lineage>
        <taxon>Eukaryota</taxon>
        <taxon>Viridiplantae</taxon>
        <taxon>Chlorophyta</taxon>
        <taxon>core chlorophytes</taxon>
        <taxon>Chlorophyceae</taxon>
        <taxon>CS clade</taxon>
        <taxon>Chlamydomonadales</taxon>
        <taxon>Chlamydomonadaceae</taxon>
        <taxon>Chlamydomonas</taxon>
    </lineage>
</organism>
<dbReference type="AlphaFoldDB" id="A0A250WZ74"/>
<dbReference type="Proteomes" id="UP000232323">
    <property type="component" value="Unassembled WGS sequence"/>
</dbReference>
<dbReference type="EMBL" id="BEGY01000015">
    <property type="protein sequence ID" value="GAX75999.1"/>
    <property type="molecule type" value="Genomic_DNA"/>
</dbReference>
<reference evidence="2 3" key="1">
    <citation type="submission" date="2017-08" db="EMBL/GenBank/DDBJ databases">
        <title>Acidophilic green algal genome provides insights into adaptation to an acidic environment.</title>
        <authorList>
            <person name="Hirooka S."/>
            <person name="Hirose Y."/>
            <person name="Kanesaki Y."/>
            <person name="Higuchi S."/>
            <person name="Fujiwara T."/>
            <person name="Onuma R."/>
            <person name="Era A."/>
            <person name="Ohbayashi R."/>
            <person name="Uzuka A."/>
            <person name="Nozaki H."/>
            <person name="Yoshikawa H."/>
            <person name="Miyagishima S.Y."/>
        </authorList>
    </citation>
    <scope>NUCLEOTIDE SEQUENCE [LARGE SCALE GENOMIC DNA]</scope>
    <source>
        <strain evidence="2 3">NIES-2499</strain>
    </source>
</reference>
<keyword evidence="3" id="KW-1185">Reference proteome</keyword>